<evidence type="ECO:0008006" key="4">
    <source>
        <dbReference type="Google" id="ProtNLM"/>
    </source>
</evidence>
<keyword evidence="1" id="KW-0812">Transmembrane</keyword>
<dbReference type="Proteomes" id="UP001065174">
    <property type="component" value="Chromosome"/>
</dbReference>
<feature type="transmembrane region" description="Helical" evidence="1">
    <location>
        <begin position="114"/>
        <end position="133"/>
    </location>
</feature>
<feature type="transmembrane region" description="Helical" evidence="1">
    <location>
        <begin position="36"/>
        <end position="54"/>
    </location>
</feature>
<dbReference type="EMBL" id="CP106679">
    <property type="protein sequence ID" value="UXP33307.1"/>
    <property type="molecule type" value="Genomic_DNA"/>
</dbReference>
<name>A0ABY6CS14_9BACT</name>
<feature type="transmembrane region" description="Helical" evidence="1">
    <location>
        <begin position="12"/>
        <end position="30"/>
    </location>
</feature>
<dbReference type="RefSeq" id="WP_262310736.1">
    <property type="nucleotide sequence ID" value="NZ_CP106679.1"/>
</dbReference>
<organism evidence="2 3">
    <name type="scientific">Reichenbachiella agarivorans</name>
    <dbReference type="NCBI Taxonomy" id="2979464"/>
    <lineage>
        <taxon>Bacteria</taxon>
        <taxon>Pseudomonadati</taxon>
        <taxon>Bacteroidota</taxon>
        <taxon>Cytophagia</taxon>
        <taxon>Cytophagales</taxon>
        <taxon>Reichenbachiellaceae</taxon>
        <taxon>Reichenbachiella</taxon>
    </lineage>
</organism>
<keyword evidence="3" id="KW-1185">Reference proteome</keyword>
<keyword evidence="1" id="KW-1133">Transmembrane helix</keyword>
<protein>
    <recommendedName>
        <fullName evidence="4">Histidine kinase</fullName>
    </recommendedName>
</protein>
<sequence>MEISKHLRIAVRIGYAIIFLGILYAFLALISLSLEAAVFPFLAAVLMVVAMWLIHRQYSLAPRIIISLSPLLLNAGFHSLVATPDQPVVTALYFSQFGMALIPWVLFDYREKMALSVCTIVGIVILVGQQGLNFVVMDNEASADAFNGGYLEYLTYAFGVGLLFLVMYSFLQEFYDQTERESKLNQKLKRYQRKIVKHNRSLYRRQTKVTKINEMLEMEVKERAIILEEQNRILAEQSFINSHLLRAPLCRAMALVNLIESMEENKEIPEFLSLIHDALDEMNQLTIAISSNLEKRGYFEEYGDDFDQLKEAQHDHELKISSRA</sequence>
<keyword evidence="1" id="KW-0472">Membrane</keyword>
<evidence type="ECO:0000313" key="2">
    <source>
        <dbReference type="EMBL" id="UXP33307.1"/>
    </source>
</evidence>
<feature type="transmembrane region" description="Helical" evidence="1">
    <location>
        <begin position="88"/>
        <end position="107"/>
    </location>
</feature>
<accession>A0ABY6CS14</accession>
<evidence type="ECO:0000313" key="3">
    <source>
        <dbReference type="Proteomes" id="UP001065174"/>
    </source>
</evidence>
<gene>
    <name evidence="2" type="ORF">N6H18_05000</name>
</gene>
<proteinExistence type="predicted"/>
<evidence type="ECO:0000256" key="1">
    <source>
        <dbReference type="SAM" id="Phobius"/>
    </source>
</evidence>
<feature type="transmembrane region" description="Helical" evidence="1">
    <location>
        <begin position="153"/>
        <end position="171"/>
    </location>
</feature>
<feature type="transmembrane region" description="Helical" evidence="1">
    <location>
        <begin position="61"/>
        <end position="82"/>
    </location>
</feature>
<reference evidence="2" key="1">
    <citation type="submission" date="2022-09" db="EMBL/GenBank/DDBJ databases">
        <title>Comparative genomics and taxonomic characterization of three novel marine species of genus Reichenbachiella exhibiting antioxidant and polysaccharide degradation activities.</title>
        <authorList>
            <person name="Muhammad N."/>
            <person name="Lee Y.-J."/>
            <person name="Ko J."/>
            <person name="Kim S.-G."/>
        </authorList>
    </citation>
    <scope>NUCLEOTIDE SEQUENCE</scope>
    <source>
        <strain evidence="2">BKB1-1</strain>
    </source>
</reference>